<evidence type="ECO:0000256" key="2">
    <source>
        <dbReference type="ARBA" id="ARBA00023125"/>
    </source>
</evidence>
<dbReference type="PANTHER" id="PTHR24567">
    <property type="entry name" value="CRP FAMILY TRANSCRIPTIONAL REGULATORY PROTEIN"/>
    <property type="match status" value="1"/>
</dbReference>
<proteinExistence type="predicted"/>
<dbReference type="InterPro" id="IPR018490">
    <property type="entry name" value="cNMP-bd_dom_sf"/>
</dbReference>
<dbReference type="Proteomes" id="UP001204376">
    <property type="component" value="Unassembled WGS sequence"/>
</dbReference>
<dbReference type="PROSITE" id="PS51063">
    <property type="entry name" value="HTH_CRP_2"/>
    <property type="match status" value="1"/>
</dbReference>
<dbReference type="SUPFAM" id="SSF51206">
    <property type="entry name" value="cAMP-binding domain-like"/>
    <property type="match status" value="1"/>
</dbReference>
<evidence type="ECO:0000313" key="6">
    <source>
        <dbReference type="EMBL" id="MCQ6957164.1"/>
    </source>
</evidence>
<organism evidence="6 7">
    <name type="scientific">Mucilaginibacter aquariorum</name>
    <dbReference type="NCBI Taxonomy" id="2967225"/>
    <lineage>
        <taxon>Bacteria</taxon>
        <taxon>Pseudomonadati</taxon>
        <taxon>Bacteroidota</taxon>
        <taxon>Sphingobacteriia</taxon>
        <taxon>Sphingobacteriales</taxon>
        <taxon>Sphingobacteriaceae</taxon>
        <taxon>Mucilaginibacter</taxon>
    </lineage>
</organism>
<dbReference type="CDD" id="cd00038">
    <property type="entry name" value="CAP_ED"/>
    <property type="match status" value="1"/>
</dbReference>
<dbReference type="InterPro" id="IPR014710">
    <property type="entry name" value="RmlC-like_jellyroll"/>
</dbReference>
<dbReference type="InterPro" id="IPR036388">
    <property type="entry name" value="WH-like_DNA-bd_sf"/>
</dbReference>
<dbReference type="InterPro" id="IPR050397">
    <property type="entry name" value="Env_Response_Regulators"/>
</dbReference>
<dbReference type="Pfam" id="PF00027">
    <property type="entry name" value="cNMP_binding"/>
    <property type="match status" value="1"/>
</dbReference>
<accession>A0ABT1SXV3</accession>
<dbReference type="EMBL" id="JANHOH010000001">
    <property type="protein sequence ID" value="MCQ6957164.1"/>
    <property type="molecule type" value="Genomic_DNA"/>
</dbReference>
<dbReference type="InterPro" id="IPR000595">
    <property type="entry name" value="cNMP-bd_dom"/>
</dbReference>
<dbReference type="InterPro" id="IPR012318">
    <property type="entry name" value="HTH_CRP"/>
</dbReference>
<dbReference type="InterPro" id="IPR036390">
    <property type="entry name" value="WH_DNA-bd_sf"/>
</dbReference>
<keyword evidence="2" id="KW-0238">DNA-binding</keyword>
<dbReference type="Gene3D" id="2.60.120.10">
    <property type="entry name" value="Jelly Rolls"/>
    <property type="match status" value="1"/>
</dbReference>
<dbReference type="PANTHER" id="PTHR24567:SF74">
    <property type="entry name" value="HTH-TYPE TRANSCRIPTIONAL REGULATOR ARCR"/>
    <property type="match status" value="1"/>
</dbReference>
<dbReference type="SMART" id="SM00100">
    <property type="entry name" value="cNMP"/>
    <property type="match status" value="1"/>
</dbReference>
<name>A0ABT1SXV3_9SPHI</name>
<dbReference type="Pfam" id="PF13545">
    <property type="entry name" value="HTH_Crp_2"/>
    <property type="match status" value="1"/>
</dbReference>
<keyword evidence="1" id="KW-0805">Transcription regulation</keyword>
<reference evidence="6 7" key="1">
    <citation type="submission" date="2022-07" db="EMBL/GenBank/DDBJ databases">
        <title>Mucilaginibacter sp. JC4.</title>
        <authorList>
            <person name="Le V."/>
            <person name="Ko S.-R."/>
            <person name="Ahn C.-Y."/>
            <person name="Oh H.-M."/>
        </authorList>
    </citation>
    <scope>NUCLEOTIDE SEQUENCE [LARGE SCALE GENOMIC DNA]</scope>
    <source>
        <strain evidence="6 7">JC4</strain>
    </source>
</reference>
<dbReference type="SUPFAM" id="SSF46785">
    <property type="entry name" value="Winged helix' DNA-binding domain"/>
    <property type="match status" value="1"/>
</dbReference>
<comment type="caution">
    <text evidence="6">The sequence shown here is derived from an EMBL/GenBank/DDBJ whole genome shotgun (WGS) entry which is preliminary data.</text>
</comment>
<keyword evidence="3" id="KW-0804">Transcription</keyword>
<keyword evidence="7" id="KW-1185">Reference proteome</keyword>
<evidence type="ECO:0000259" key="5">
    <source>
        <dbReference type="PROSITE" id="PS51063"/>
    </source>
</evidence>
<dbReference type="SMART" id="SM00419">
    <property type="entry name" value="HTH_CRP"/>
    <property type="match status" value="1"/>
</dbReference>
<evidence type="ECO:0000313" key="7">
    <source>
        <dbReference type="Proteomes" id="UP001204376"/>
    </source>
</evidence>
<protein>
    <submittedName>
        <fullName evidence="6">Crp/Fnr family transcriptional regulator</fullName>
    </submittedName>
</protein>
<evidence type="ECO:0000259" key="4">
    <source>
        <dbReference type="PROSITE" id="PS50042"/>
    </source>
</evidence>
<sequence length="235" mass="26668">MSLSGIFPIDKWEFTTPSVLNTLSEDDYNFLISRQGAQKYQKGEIIFKEGIVPSGIYFIHQGKIKKYKVDRSGREQIIYVANKGELIGYHAVLAEERCPDSAATLEDSLVSFIPKEDFLTILDKSPLFARRLLKTLSHEFSVLANGISVISQRTATERLAIALIVLREKFKDEGSGEQEIILNISRMDLASLAGIAQENVIRLLKEFKEEGILETDGRKIWIKDIKRLVKKSNYQ</sequence>
<evidence type="ECO:0000256" key="1">
    <source>
        <dbReference type="ARBA" id="ARBA00023015"/>
    </source>
</evidence>
<feature type="domain" description="Cyclic nucleotide-binding" evidence="4">
    <location>
        <begin position="19"/>
        <end position="139"/>
    </location>
</feature>
<evidence type="ECO:0000256" key="3">
    <source>
        <dbReference type="ARBA" id="ARBA00023163"/>
    </source>
</evidence>
<feature type="domain" description="HTH crp-type" evidence="5">
    <location>
        <begin position="153"/>
        <end position="226"/>
    </location>
</feature>
<dbReference type="Gene3D" id="1.10.10.10">
    <property type="entry name" value="Winged helix-like DNA-binding domain superfamily/Winged helix DNA-binding domain"/>
    <property type="match status" value="1"/>
</dbReference>
<dbReference type="RefSeq" id="WP_256537373.1">
    <property type="nucleotide sequence ID" value="NZ_JANHOH010000001.1"/>
</dbReference>
<dbReference type="PROSITE" id="PS50042">
    <property type="entry name" value="CNMP_BINDING_3"/>
    <property type="match status" value="1"/>
</dbReference>
<gene>
    <name evidence="6" type="ORF">NPE20_04310</name>
</gene>